<keyword evidence="3" id="KW-1185">Reference proteome</keyword>
<name>A0A810NAA8_9ACTN</name>
<dbReference type="InterPro" id="IPR021527">
    <property type="entry name" value="DUF2795"/>
</dbReference>
<dbReference type="EMBL" id="AP023359">
    <property type="protein sequence ID" value="BCJ70157.1"/>
    <property type="molecule type" value="Genomic_DNA"/>
</dbReference>
<sequence>MSERMAGQEFADVRAILDDLDFPATKEQIVAHGEARDRGSGEVVRLLRALPLGTYDNISQIRSSVPLDPAADDGLGAGDEMRKARSPHDQKVAQHLRSPDA</sequence>
<accession>A0A810NAA8</accession>
<evidence type="ECO:0000313" key="2">
    <source>
        <dbReference type="EMBL" id="BCJ70157.1"/>
    </source>
</evidence>
<dbReference type="Proteomes" id="UP000680866">
    <property type="component" value="Chromosome"/>
</dbReference>
<feature type="region of interest" description="Disordered" evidence="1">
    <location>
        <begin position="65"/>
        <end position="101"/>
    </location>
</feature>
<dbReference type="KEGG" id="pry:Prubr_71780"/>
<feature type="compositionally biased region" description="Basic and acidic residues" evidence="1">
    <location>
        <begin position="79"/>
        <end position="101"/>
    </location>
</feature>
<reference evidence="2" key="1">
    <citation type="submission" date="2020-08" db="EMBL/GenBank/DDBJ databases">
        <title>Whole genome shotgun sequence of Polymorphospora rubra NBRC 101157.</title>
        <authorList>
            <person name="Komaki H."/>
            <person name="Tamura T."/>
        </authorList>
    </citation>
    <scope>NUCLEOTIDE SEQUENCE</scope>
    <source>
        <strain evidence="2">NBRC 101157</strain>
    </source>
</reference>
<evidence type="ECO:0008006" key="4">
    <source>
        <dbReference type="Google" id="ProtNLM"/>
    </source>
</evidence>
<evidence type="ECO:0000256" key="1">
    <source>
        <dbReference type="SAM" id="MobiDB-lite"/>
    </source>
</evidence>
<proteinExistence type="predicted"/>
<protein>
    <recommendedName>
        <fullName evidence="4">DUF2795 domain-containing protein</fullName>
    </recommendedName>
</protein>
<dbReference type="AlphaFoldDB" id="A0A810NAA8"/>
<organism evidence="2 3">
    <name type="scientific">Polymorphospora rubra</name>
    <dbReference type="NCBI Taxonomy" id="338584"/>
    <lineage>
        <taxon>Bacteria</taxon>
        <taxon>Bacillati</taxon>
        <taxon>Actinomycetota</taxon>
        <taxon>Actinomycetes</taxon>
        <taxon>Micromonosporales</taxon>
        <taxon>Micromonosporaceae</taxon>
        <taxon>Polymorphospora</taxon>
    </lineage>
</organism>
<gene>
    <name evidence="2" type="ORF">Prubr_71780</name>
</gene>
<dbReference type="Pfam" id="PF11387">
    <property type="entry name" value="DUF2795"/>
    <property type="match status" value="1"/>
</dbReference>
<evidence type="ECO:0000313" key="3">
    <source>
        <dbReference type="Proteomes" id="UP000680866"/>
    </source>
</evidence>